<proteinExistence type="predicted"/>
<evidence type="ECO:0000313" key="2">
    <source>
        <dbReference type="Proteomes" id="UP000184232"/>
    </source>
</evidence>
<dbReference type="Proteomes" id="UP000184232">
    <property type="component" value="Unassembled WGS sequence"/>
</dbReference>
<accession>A0A1M6BCC0</accession>
<reference evidence="1 2" key="1">
    <citation type="submission" date="2016-11" db="EMBL/GenBank/DDBJ databases">
        <authorList>
            <person name="Jaros S."/>
            <person name="Januszkiewicz K."/>
            <person name="Wedrychowicz H."/>
        </authorList>
    </citation>
    <scope>NUCLEOTIDE SEQUENCE [LARGE SCALE GENOMIC DNA]</scope>
    <source>
        <strain evidence="1 2">DSM 22807</strain>
    </source>
</reference>
<gene>
    <name evidence="1" type="ORF">SAMN05444337_0061</name>
</gene>
<dbReference type="EMBL" id="FQZH01000001">
    <property type="protein sequence ID" value="SHI46394.1"/>
    <property type="molecule type" value="Genomic_DNA"/>
</dbReference>
<protein>
    <submittedName>
        <fullName evidence="1">Uncharacterized protein</fullName>
    </submittedName>
</protein>
<sequence length="172" mass="20076">MLQFMNINYKIVEPVINQILFGKLDGPKFENGKVDLCKGFLDTKKNTKVDFALVETYISDHAEIILKDFDLNDRYTVIQIILSNDTFIETMIINVQHRVSIHDINNIPAIRQGIMDKIAEYYTQNDVNYFVKRFFAIFLSDLFLTNFINDSEITENEYLDILSKCTKDKTLV</sequence>
<dbReference type="STRING" id="683124.SAMN05444337_0061"/>
<dbReference type="AlphaFoldDB" id="A0A1M6BCC0"/>
<dbReference type="RefSeq" id="WP_072780311.1">
    <property type="nucleotide sequence ID" value="NZ_CP045292.1"/>
</dbReference>
<evidence type="ECO:0000313" key="1">
    <source>
        <dbReference type="EMBL" id="SHI46394.1"/>
    </source>
</evidence>
<name>A0A1M6BCC0_9FLAO</name>
<organism evidence="1 2">
    <name type="scientific">Flavobacterium haoranii</name>
    <dbReference type="NCBI Taxonomy" id="683124"/>
    <lineage>
        <taxon>Bacteria</taxon>
        <taxon>Pseudomonadati</taxon>
        <taxon>Bacteroidota</taxon>
        <taxon>Flavobacteriia</taxon>
        <taxon>Flavobacteriales</taxon>
        <taxon>Flavobacteriaceae</taxon>
        <taxon>Flavobacterium</taxon>
    </lineage>
</organism>
<keyword evidence="2" id="KW-1185">Reference proteome</keyword>
<dbReference type="OrthoDB" id="1356511at2"/>